<dbReference type="Pfam" id="PF02786">
    <property type="entry name" value="CPSase_L_D2"/>
    <property type="match status" value="1"/>
</dbReference>
<evidence type="ECO:0000256" key="3">
    <source>
        <dbReference type="ARBA" id="ARBA00022840"/>
    </source>
</evidence>
<dbReference type="SUPFAM" id="SSF56059">
    <property type="entry name" value="Glutathione synthetase ATP-binding domain-like"/>
    <property type="match status" value="1"/>
</dbReference>
<evidence type="ECO:0000256" key="4">
    <source>
        <dbReference type="PROSITE-ProRule" id="PRU00409"/>
    </source>
</evidence>
<dbReference type="GO" id="GO:0005524">
    <property type="term" value="F:ATP binding"/>
    <property type="evidence" value="ECO:0007669"/>
    <property type="project" value="UniProtKB-UniRule"/>
</dbReference>
<dbReference type="InterPro" id="IPR013815">
    <property type="entry name" value="ATP_grasp_subdomain_1"/>
</dbReference>
<keyword evidence="3 4" id="KW-0067">ATP-binding</keyword>
<accession>A0A9D1Y9T8</accession>
<organism evidence="6 7">
    <name type="scientific">Candidatus Flavonifractor merdigallinarum</name>
    <dbReference type="NCBI Taxonomy" id="2838589"/>
    <lineage>
        <taxon>Bacteria</taxon>
        <taxon>Bacillati</taxon>
        <taxon>Bacillota</taxon>
        <taxon>Clostridia</taxon>
        <taxon>Eubacteriales</taxon>
        <taxon>Oscillospiraceae</taxon>
        <taxon>Flavonifractor</taxon>
    </lineage>
</organism>
<evidence type="ECO:0000313" key="7">
    <source>
        <dbReference type="Proteomes" id="UP000823868"/>
    </source>
</evidence>
<evidence type="ECO:0000256" key="1">
    <source>
        <dbReference type="ARBA" id="ARBA00022598"/>
    </source>
</evidence>
<protein>
    <submittedName>
        <fullName evidence="6">ATP-grasp domain-containing protein</fullName>
    </submittedName>
</protein>
<proteinExistence type="predicted"/>
<comment type="caution">
    <text evidence="6">The sequence shown here is derived from an EMBL/GenBank/DDBJ whole genome shotgun (WGS) entry which is preliminary data.</text>
</comment>
<dbReference type="PROSITE" id="PS50975">
    <property type="entry name" value="ATP_GRASP"/>
    <property type="match status" value="1"/>
</dbReference>
<dbReference type="AlphaFoldDB" id="A0A9D1Y9T8"/>
<sequence>MLNFVFVSPNFPQAYRWFCIRLRENGVNVLGVGDARYEELHPDLRKALTEYYRVDSLENYDEMVRALGHFTARYGKLDWVESNNEYWLELDAALRTDFNITTGLKSDEIVKYKSKQHMKAYFQAAGVPSARFAPVTTVDAALAFTAQVGYPVVVKPDNGVGAAATYKLKNDRDVENFFAQLPEEPYLMEEYVPGVVTTYDGVCNSKGEVLFAASHITPNSIMDMVNEGVPCCYYVDKQVPPEVERAGRAVLKAFGATRRFFHLEFFHLTADKEGLGKTGDIVALEVNMRPAGGFTPDMLNFSQSVDVYQIWADMVAFDQRKHTYEGEPRYCAYIGRRDGVQYSLSDQALLECYGEHVCLHTRMPAALAGAMGNQVTIACFDTEAEVKEFMQTAFAQG</sequence>
<gene>
    <name evidence="6" type="ORF">H9841_01040</name>
</gene>
<evidence type="ECO:0000256" key="2">
    <source>
        <dbReference type="ARBA" id="ARBA00022741"/>
    </source>
</evidence>
<evidence type="ECO:0000313" key="6">
    <source>
        <dbReference type="EMBL" id="HIY20471.1"/>
    </source>
</evidence>
<dbReference type="InterPro" id="IPR011761">
    <property type="entry name" value="ATP-grasp"/>
</dbReference>
<dbReference type="Gene3D" id="3.40.50.20">
    <property type="match status" value="1"/>
</dbReference>
<evidence type="ECO:0000259" key="5">
    <source>
        <dbReference type="PROSITE" id="PS50975"/>
    </source>
</evidence>
<feature type="domain" description="ATP-grasp" evidence="5">
    <location>
        <begin position="119"/>
        <end position="316"/>
    </location>
</feature>
<dbReference type="EMBL" id="DXDX01000023">
    <property type="protein sequence ID" value="HIY20471.1"/>
    <property type="molecule type" value="Genomic_DNA"/>
</dbReference>
<dbReference type="PANTHER" id="PTHR43585">
    <property type="entry name" value="FUMIPYRROLE BIOSYNTHESIS PROTEIN C"/>
    <property type="match status" value="1"/>
</dbReference>
<dbReference type="Gene3D" id="3.30.1490.20">
    <property type="entry name" value="ATP-grasp fold, A domain"/>
    <property type="match status" value="1"/>
</dbReference>
<dbReference type="Proteomes" id="UP000823868">
    <property type="component" value="Unassembled WGS sequence"/>
</dbReference>
<dbReference type="GO" id="GO:0046872">
    <property type="term" value="F:metal ion binding"/>
    <property type="evidence" value="ECO:0007669"/>
    <property type="project" value="InterPro"/>
</dbReference>
<name>A0A9D1Y9T8_9FIRM</name>
<dbReference type="Gene3D" id="3.30.470.20">
    <property type="entry name" value="ATP-grasp fold, B domain"/>
    <property type="match status" value="1"/>
</dbReference>
<reference evidence="6" key="1">
    <citation type="journal article" date="2021" name="PeerJ">
        <title>Extensive microbial diversity within the chicken gut microbiome revealed by metagenomics and culture.</title>
        <authorList>
            <person name="Gilroy R."/>
            <person name="Ravi A."/>
            <person name="Getino M."/>
            <person name="Pursley I."/>
            <person name="Horton D.L."/>
            <person name="Alikhan N.F."/>
            <person name="Baker D."/>
            <person name="Gharbi K."/>
            <person name="Hall N."/>
            <person name="Watson M."/>
            <person name="Adriaenssens E.M."/>
            <person name="Foster-Nyarko E."/>
            <person name="Jarju S."/>
            <person name="Secka A."/>
            <person name="Antonio M."/>
            <person name="Oren A."/>
            <person name="Chaudhuri R.R."/>
            <person name="La Ragione R."/>
            <person name="Hildebrand F."/>
            <person name="Pallen M.J."/>
        </authorList>
    </citation>
    <scope>NUCLEOTIDE SEQUENCE</scope>
    <source>
        <strain evidence="6">ChiBcec16_6824</strain>
    </source>
</reference>
<dbReference type="InterPro" id="IPR052032">
    <property type="entry name" value="ATP-dep_AA_Ligase"/>
</dbReference>
<reference evidence="6" key="2">
    <citation type="submission" date="2021-04" db="EMBL/GenBank/DDBJ databases">
        <authorList>
            <person name="Gilroy R."/>
        </authorList>
    </citation>
    <scope>NUCLEOTIDE SEQUENCE</scope>
    <source>
        <strain evidence="6">ChiBcec16_6824</strain>
    </source>
</reference>
<dbReference type="PANTHER" id="PTHR43585:SF2">
    <property type="entry name" value="ATP-GRASP ENZYME FSQD"/>
    <property type="match status" value="1"/>
</dbReference>
<keyword evidence="2 4" id="KW-0547">Nucleotide-binding</keyword>
<dbReference type="GO" id="GO:0016874">
    <property type="term" value="F:ligase activity"/>
    <property type="evidence" value="ECO:0007669"/>
    <property type="project" value="UniProtKB-KW"/>
</dbReference>
<keyword evidence="1" id="KW-0436">Ligase</keyword>
<dbReference type="InterPro" id="IPR005479">
    <property type="entry name" value="CPAse_ATP-bd"/>
</dbReference>